<proteinExistence type="inferred from homology"/>
<name>A0A0H3GF49_LISM4</name>
<reference evidence="10" key="1">
    <citation type="submission" date="2010-04" db="EMBL/GenBank/DDBJ databases">
        <title>The genome sequence of Listeria monocytogenes strain 10403S.</title>
        <authorList>
            <consortium name="The Broad Institute Genome Sequencing Platform"/>
            <consortium name="The Broad Institute Genome Sequencing Center for Infectious Disease."/>
            <person name="Borowsky M."/>
            <person name="Borodovsky M."/>
            <person name="Young S.K."/>
            <person name="Zeng Q."/>
            <person name="Koehrsen M."/>
            <person name="Fitzgerald M."/>
            <person name="Wiedmann M."/>
            <person name="Swaminathan B."/>
            <person name="Lauer P."/>
            <person name="Portnoy D."/>
            <person name="Cossart P."/>
            <person name="Buchrieser C."/>
            <person name="Higgins D."/>
            <person name="Abouelleil A."/>
            <person name="Alvarado L."/>
            <person name="Arachchi H.M."/>
            <person name="Berlin A."/>
            <person name="Borenstein D."/>
            <person name="Brown A."/>
            <person name="Chapman S.B."/>
            <person name="Chen Z."/>
            <person name="Dunbar C.D."/>
            <person name="Engels R."/>
            <person name="Freedman E."/>
            <person name="Gearin G."/>
            <person name="Gellesch M."/>
            <person name="Goldberg J."/>
            <person name="Griggs A."/>
            <person name="Gujja S."/>
            <person name="Heilman E."/>
            <person name="Heiman D."/>
            <person name="Howarth C."/>
            <person name="Jen D."/>
            <person name="Larson L."/>
            <person name="Lui A."/>
            <person name="MacDonald J."/>
            <person name="Mehta T."/>
            <person name="Montmayeur A."/>
            <person name="Neiman D."/>
            <person name="Park D."/>
            <person name="Pearson M."/>
            <person name="Priest M."/>
            <person name="Richards J."/>
            <person name="Roberts A."/>
            <person name="Saif S."/>
            <person name="Shea T."/>
            <person name="Shenoy N."/>
            <person name="Sisk P."/>
            <person name="Stolte C."/>
            <person name="Sykes S."/>
            <person name="Walk T."/>
            <person name="White J."/>
            <person name="Yandava C."/>
            <person name="Haas B."/>
            <person name="Nusbaum C."/>
            <person name="Birren B."/>
        </authorList>
    </citation>
    <scope>NUCLEOTIDE SEQUENCE [LARGE SCALE GENOMIC DNA]</scope>
    <source>
        <strain evidence="10">10403S</strain>
    </source>
</reference>
<organism evidence="9 10">
    <name type="scientific">Listeria monocytogenes serotype 1/2a (strain 10403S)</name>
    <dbReference type="NCBI Taxonomy" id="393133"/>
    <lineage>
        <taxon>Bacteria</taxon>
        <taxon>Bacillati</taxon>
        <taxon>Bacillota</taxon>
        <taxon>Bacilli</taxon>
        <taxon>Bacillales</taxon>
        <taxon>Listeriaceae</taxon>
        <taxon>Listeria</taxon>
    </lineage>
</organism>
<dbReference type="InterPro" id="IPR045324">
    <property type="entry name" value="Small_multidrug_res"/>
</dbReference>
<dbReference type="InterPro" id="IPR000390">
    <property type="entry name" value="Small_drug/metabolite_transptr"/>
</dbReference>
<dbReference type="AlphaFoldDB" id="A0A0H3GF49"/>
<keyword evidence="2" id="KW-0813">Transport</keyword>
<dbReference type="KEGG" id="lmt:LMRG_02276"/>
<dbReference type="Pfam" id="PF00893">
    <property type="entry name" value="Multi_Drug_Res"/>
    <property type="match status" value="1"/>
</dbReference>
<feature type="transmembrane region" description="Helical" evidence="8">
    <location>
        <begin position="89"/>
        <end position="108"/>
    </location>
</feature>
<keyword evidence="3" id="KW-1003">Cell membrane</keyword>
<keyword evidence="6 8" id="KW-0472">Membrane</keyword>
<evidence type="ECO:0000256" key="2">
    <source>
        <dbReference type="ARBA" id="ARBA00022448"/>
    </source>
</evidence>
<evidence type="ECO:0000256" key="5">
    <source>
        <dbReference type="ARBA" id="ARBA00022989"/>
    </source>
</evidence>
<dbReference type="FunFam" id="1.10.3730.20:FF:000001">
    <property type="entry name" value="Quaternary ammonium compound resistance transporter SugE"/>
    <property type="match status" value="1"/>
</dbReference>
<evidence type="ECO:0000256" key="3">
    <source>
        <dbReference type="ARBA" id="ARBA00022475"/>
    </source>
</evidence>
<evidence type="ECO:0000256" key="7">
    <source>
        <dbReference type="RuleBase" id="RU003942"/>
    </source>
</evidence>
<dbReference type="PANTHER" id="PTHR30561:SF21">
    <property type="entry name" value="MOLECULAR CHAPERONE"/>
    <property type="match status" value="1"/>
</dbReference>
<gene>
    <name evidence="9" type="ordered locus">LMRG_02276</name>
</gene>
<evidence type="ECO:0000256" key="1">
    <source>
        <dbReference type="ARBA" id="ARBA00004651"/>
    </source>
</evidence>
<protein>
    <submittedName>
        <fullName evidence="9">SMR family small multidrug resistance protein</fullName>
    </submittedName>
</protein>
<dbReference type="PANTHER" id="PTHR30561">
    <property type="entry name" value="SMR FAMILY PROTON-DEPENDENT DRUG EFFLUX TRANSPORTER SUGE"/>
    <property type="match status" value="1"/>
</dbReference>
<dbReference type="EMBL" id="CP002002">
    <property type="protein sequence ID" value="AEO05851.1"/>
    <property type="molecule type" value="Genomic_DNA"/>
</dbReference>
<comment type="subcellular location">
    <subcellularLocation>
        <location evidence="1 7">Cell membrane</location>
        <topology evidence="1 7">Multi-pass membrane protein</topology>
    </subcellularLocation>
</comment>
<dbReference type="SUPFAM" id="SSF103481">
    <property type="entry name" value="Multidrug resistance efflux transporter EmrE"/>
    <property type="match status" value="1"/>
</dbReference>
<dbReference type="Gene3D" id="1.10.3730.20">
    <property type="match status" value="1"/>
</dbReference>
<dbReference type="Proteomes" id="UP000001288">
    <property type="component" value="Chromosome"/>
</dbReference>
<dbReference type="GO" id="GO:0005886">
    <property type="term" value="C:plasma membrane"/>
    <property type="evidence" value="ECO:0007669"/>
    <property type="project" value="UniProtKB-SubCell"/>
</dbReference>
<keyword evidence="5 8" id="KW-1133">Transmembrane helix</keyword>
<evidence type="ECO:0000256" key="4">
    <source>
        <dbReference type="ARBA" id="ARBA00022692"/>
    </source>
</evidence>
<comment type="similarity">
    <text evidence="7">Belongs to the drug/metabolite transporter (DMT) superfamily. Small multidrug resistance (SMR) (TC 2.A.7.1) family.</text>
</comment>
<evidence type="ECO:0000313" key="9">
    <source>
        <dbReference type="EMBL" id="AEO05851.1"/>
    </source>
</evidence>
<feature type="transmembrane region" description="Helical" evidence="8">
    <location>
        <begin position="63"/>
        <end position="83"/>
    </location>
</feature>
<evidence type="ECO:0000313" key="10">
    <source>
        <dbReference type="Proteomes" id="UP000001288"/>
    </source>
</evidence>
<feature type="transmembrane region" description="Helical" evidence="8">
    <location>
        <begin position="31"/>
        <end position="51"/>
    </location>
</feature>
<dbReference type="InterPro" id="IPR037185">
    <property type="entry name" value="EmrE-like"/>
</dbReference>
<evidence type="ECO:0000256" key="8">
    <source>
        <dbReference type="SAM" id="Phobius"/>
    </source>
</evidence>
<keyword evidence="4 7" id="KW-0812">Transmembrane</keyword>
<sequence length="118" mass="12752">MEVRKLAWFYLIMAGLSEIVWAFGLKESHGFTMLGWSLLTIAFLIVSFGLFSISMKSIPIGTAYAVFTGIGAAGTAIIGMIFLSEGVSFWKIVSLIVLLTGIIGLKLVDGNESEKEAK</sequence>
<accession>A0A0H3GF49</accession>
<dbReference type="GO" id="GO:0022857">
    <property type="term" value="F:transmembrane transporter activity"/>
    <property type="evidence" value="ECO:0007669"/>
    <property type="project" value="InterPro"/>
</dbReference>
<feature type="transmembrane region" description="Helical" evidence="8">
    <location>
        <begin position="7"/>
        <end position="25"/>
    </location>
</feature>
<evidence type="ECO:0000256" key="6">
    <source>
        <dbReference type="ARBA" id="ARBA00023136"/>
    </source>
</evidence>
<dbReference type="HOGENOM" id="CLU_133067_1_0_9"/>